<evidence type="ECO:0000259" key="1">
    <source>
        <dbReference type="Pfam" id="PF01590"/>
    </source>
</evidence>
<proteinExistence type="predicted"/>
<dbReference type="Proteomes" id="UP000325933">
    <property type="component" value="Unassembled WGS sequence"/>
</dbReference>
<gene>
    <name evidence="3" type="ORF">F4U95_02275</name>
    <name evidence="2" type="ORF">F4U96_02275</name>
</gene>
<keyword evidence="5" id="KW-1185">Reference proteome</keyword>
<evidence type="ECO:0000313" key="3">
    <source>
        <dbReference type="EMBL" id="KAA9032864.1"/>
    </source>
</evidence>
<dbReference type="EMBL" id="VYQB01000002">
    <property type="protein sequence ID" value="KAA9020538.1"/>
    <property type="molecule type" value="Genomic_DNA"/>
</dbReference>
<dbReference type="InterPro" id="IPR003018">
    <property type="entry name" value="GAF"/>
</dbReference>
<dbReference type="RefSeq" id="WP_150424434.1">
    <property type="nucleotide sequence ID" value="NZ_VYQA01000002.1"/>
</dbReference>
<dbReference type="SUPFAM" id="SSF55781">
    <property type="entry name" value="GAF domain-like"/>
    <property type="match status" value="1"/>
</dbReference>
<dbReference type="AlphaFoldDB" id="A0A5J5I9I0"/>
<dbReference type="InterPro" id="IPR029016">
    <property type="entry name" value="GAF-like_dom_sf"/>
</dbReference>
<reference evidence="4 5" key="1">
    <citation type="submission" date="2019-09" db="EMBL/GenBank/DDBJ databases">
        <authorList>
            <person name="Feng G."/>
        </authorList>
    </citation>
    <scope>NUCLEOTIDE SEQUENCE [LARGE SCALE GENOMIC DNA]</scope>
    <source>
        <strain evidence="3 4">KACC 19283</strain>
        <strain evidence="2 5">KACC 19284</strain>
    </source>
</reference>
<dbReference type="Pfam" id="PF01590">
    <property type="entry name" value="GAF"/>
    <property type="match status" value="1"/>
</dbReference>
<dbReference type="PANTHER" id="PTHR43102:SF2">
    <property type="entry name" value="GAF DOMAIN-CONTAINING PROTEIN"/>
    <property type="match status" value="1"/>
</dbReference>
<accession>A0A5J5I9I0</accession>
<sequence length="172" mass="18588">MKDELAVQAAAQGDDDAIRAILVRLCQATHMGFAAVARVTEDRWIACQVLDQIAFGLEPGAELEVQMTICNDIRQTENYVVIDHVDADIAWQRHPVPRFYGFKSYASFPLILSDGSFYGTLCAIDPEPRLISNAATVATIEGFAKDVTTILSAKLCAAPESISASASRPQAG</sequence>
<dbReference type="EMBL" id="VYQA01000002">
    <property type="protein sequence ID" value="KAA9032864.1"/>
    <property type="molecule type" value="Genomic_DNA"/>
</dbReference>
<dbReference type="PANTHER" id="PTHR43102">
    <property type="entry name" value="SLR1143 PROTEIN"/>
    <property type="match status" value="1"/>
</dbReference>
<evidence type="ECO:0000313" key="4">
    <source>
        <dbReference type="Proteomes" id="UP000325933"/>
    </source>
</evidence>
<organism evidence="3 4">
    <name type="scientific">Sphingobium limneticum</name>
    <dbReference type="NCBI Taxonomy" id="1007511"/>
    <lineage>
        <taxon>Bacteria</taxon>
        <taxon>Pseudomonadati</taxon>
        <taxon>Pseudomonadota</taxon>
        <taxon>Alphaproteobacteria</taxon>
        <taxon>Sphingomonadales</taxon>
        <taxon>Sphingomonadaceae</taxon>
        <taxon>Sphingobium</taxon>
    </lineage>
</organism>
<comment type="caution">
    <text evidence="3">The sequence shown here is derived from an EMBL/GenBank/DDBJ whole genome shotgun (WGS) entry which is preliminary data.</text>
</comment>
<feature type="domain" description="GAF" evidence="1">
    <location>
        <begin position="16"/>
        <end position="147"/>
    </location>
</feature>
<protein>
    <submittedName>
        <fullName evidence="3">GAF domain-containing protein</fullName>
    </submittedName>
</protein>
<evidence type="ECO:0000313" key="2">
    <source>
        <dbReference type="EMBL" id="KAA9020538.1"/>
    </source>
</evidence>
<evidence type="ECO:0000313" key="5">
    <source>
        <dbReference type="Proteomes" id="UP000326364"/>
    </source>
</evidence>
<dbReference type="Proteomes" id="UP000326364">
    <property type="component" value="Unassembled WGS sequence"/>
</dbReference>
<dbReference type="Gene3D" id="3.30.450.40">
    <property type="match status" value="1"/>
</dbReference>
<name>A0A5J5I9I0_9SPHN</name>